<dbReference type="CDD" id="cd03510">
    <property type="entry name" value="Rhizobitoxine-FADS-like"/>
    <property type="match status" value="1"/>
</dbReference>
<evidence type="ECO:0000313" key="4">
    <source>
        <dbReference type="Proteomes" id="UP001652504"/>
    </source>
</evidence>
<dbReference type="EMBL" id="JAOWKX010000005">
    <property type="protein sequence ID" value="MCV2885220.1"/>
    <property type="molecule type" value="Genomic_DNA"/>
</dbReference>
<dbReference type="Proteomes" id="UP001652504">
    <property type="component" value="Unassembled WGS sequence"/>
</dbReference>
<organism evidence="3 4">
    <name type="scientific">Fluctibacter corallii</name>
    <dbReference type="NCBI Taxonomy" id="2984329"/>
    <lineage>
        <taxon>Bacteria</taxon>
        <taxon>Pseudomonadati</taxon>
        <taxon>Pseudomonadota</taxon>
        <taxon>Gammaproteobacteria</taxon>
        <taxon>Alteromonadales</taxon>
        <taxon>Alteromonadaceae</taxon>
        <taxon>Fluctibacter</taxon>
    </lineage>
</organism>
<evidence type="ECO:0000259" key="2">
    <source>
        <dbReference type="Pfam" id="PF00487"/>
    </source>
</evidence>
<dbReference type="PANTHER" id="PTHR19353:SF19">
    <property type="entry name" value="DELTA(5) FATTY ACID DESATURASE C-RELATED"/>
    <property type="match status" value="1"/>
</dbReference>
<dbReference type="Pfam" id="PF00487">
    <property type="entry name" value="FA_desaturase"/>
    <property type="match status" value="1"/>
</dbReference>
<keyword evidence="1" id="KW-0812">Transmembrane</keyword>
<gene>
    <name evidence="3" type="ORF">OE749_11005</name>
</gene>
<evidence type="ECO:0000313" key="3">
    <source>
        <dbReference type="EMBL" id="MCV2885220.1"/>
    </source>
</evidence>
<name>A0ABT3A965_9ALTE</name>
<sequence>MELDSSSVPDFRQALANTEFRPFLKKSNGLALRSLGITYGLIALAFALPILFPHAVTVLLGIVLLGNRQLGLGILMHDCVHGALFTSSNLNRWVGEYVCAAPIFAQFEGYRRYHLRHHAKAGTKDDPDYPNYQPYPVSKRSLMRKFLRDLAGITGLKNLYILMLMHAGYIEYDMSYQTHSRQRKLGVFEVGKQLFRNMLPALGFHALLIAILWFCNAVVFYAMWWAAYLTTFMLFSRIRNAAEHANVPDLLSADPRLHARTVYASWWEKLTVAPCDVNYHLEHHWMPAIPPYRLKGFHQHLLKHNLLDQTAILSGYRDVISALVR</sequence>
<reference evidence="3 4" key="1">
    <citation type="submission" date="2022-10" db="EMBL/GenBank/DDBJ databases">
        <title>Aestuariibacter sp. AA17 isolated from Montipora capitata coral fragment.</title>
        <authorList>
            <person name="Emsley S.A."/>
            <person name="Pfannmuller K.M."/>
            <person name="Loughran R.M."/>
            <person name="Shlafstein M."/>
            <person name="Papke E."/>
            <person name="Saw J.H."/>
            <person name="Ushijima B."/>
            <person name="Videau P."/>
        </authorList>
    </citation>
    <scope>NUCLEOTIDE SEQUENCE [LARGE SCALE GENOMIC DNA]</scope>
    <source>
        <strain evidence="3 4">AA17</strain>
    </source>
</reference>
<accession>A0ABT3A965</accession>
<keyword evidence="1" id="KW-0472">Membrane</keyword>
<feature type="domain" description="Fatty acid desaturase" evidence="2">
    <location>
        <begin position="57"/>
        <end position="304"/>
    </location>
</feature>
<dbReference type="InterPro" id="IPR005804">
    <property type="entry name" value="FA_desaturase_dom"/>
</dbReference>
<feature type="transmembrane region" description="Helical" evidence="1">
    <location>
        <begin position="150"/>
        <end position="170"/>
    </location>
</feature>
<protein>
    <submittedName>
        <fullName evidence="3">Fatty acid desaturase family protein</fullName>
    </submittedName>
</protein>
<dbReference type="RefSeq" id="WP_263712508.1">
    <property type="nucleotide sequence ID" value="NZ_JAOWKX010000005.1"/>
</dbReference>
<dbReference type="PANTHER" id="PTHR19353">
    <property type="entry name" value="FATTY ACID DESATURASE 2"/>
    <property type="match status" value="1"/>
</dbReference>
<keyword evidence="1" id="KW-1133">Transmembrane helix</keyword>
<keyword evidence="4" id="KW-1185">Reference proteome</keyword>
<evidence type="ECO:0000256" key="1">
    <source>
        <dbReference type="SAM" id="Phobius"/>
    </source>
</evidence>
<feature type="transmembrane region" description="Helical" evidence="1">
    <location>
        <begin position="204"/>
        <end position="229"/>
    </location>
</feature>
<dbReference type="InterPro" id="IPR012171">
    <property type="entry name" value="Fatty_acid_desaturase"/>
</dbReference>
<proteinExistence type="predicted"/>
<comment type="caution">
    <text evidence="3">The sequence shown here is derived from an EMBL/GenBank/DDBJ whole genome shotgun (WGS) entry which is preliminary data.</text>
</comment>
<feature type="transmembrane region" description="Helical" evidence="1">
    <location>
        <begin position="37"/>
        <end position="66"/>
    </location>
</feature>